<accession>A0A160DUG5</accession>
<name>A0A160DUG5_9GAMM</name>
<dbReference type="Gene3D" id="3.40.50.1820">
    <property type="entry name" value="alpha/beta hydrolase"/>
    <property type="match status" value="1"/>
</dbReference>
<dbReference type="PATRIC" id="fig|1300342.3.peg.1270"/>
<evidence type="ECO:0000313" key="1">
    <source>
        <dbReference type="EMBL" id="ANB17333.1"/>
    </source>
</evidence>
<dbReference type="InterPro" id="IPR050583">
    <property type="entry name" value="Mycobacterial_A85_antigen"/>
</dbReference>
<keyword evidence="2" id="KW-1185">Reference proteome</keyword>
<dbReference type="AlphaFoldDB" id="A0A160DUG5"/>
<dbReference type="KEGG" id="dko:I596_1303"/>
<dbReference type="InterPro" id="IPR000801">
    <property type="entry name" value="Esterase-like"/>
</dbReference>
<dbReference type="InterPro" id="IPR029058">
    <property type="entry name" value="AB_hydrolase_fold"/>
</dbReference>
<reference evidence="1 2" key="1">
    <citation type="submission" date="2016-04" db="EMBL/GenBank/DDBJ databases">
        <title>Complete genome sequence of Dokdonella koreensis DS-123T.</title>
        <authorList>
            <person name="Kim J.F."/>
            <person name="Lee H."/>
            <person name="Kwak M.-J."/>
        </authorList>
    </citation>
    <scope>NUCLEOTIDE SEQUENCE [LARGE SCALE GENOMIC DNA]</scope>
    <source>
        <strain evidence="1 2">DS-123</strain>
    </source>
</reference>
<protein>
    <submittedName>
        <fullName evidence="1">Ferric-enterobactin hydrolase</fullName>
    </submittedName>
</protein>
<keyword evidence="1" id="KW-0378">Hydrolase</keyword>
<organism evidence="1 2">
    <name type="scientific">Dokdonella koreensis DS-123</name>
    <dbReference type="NCBI Taxonomy" id="1300342"/>
    <lineage>
        <taxon>Bacteria</taxon>
        <taxon>Pseudomonadati</taxon>
        <taxon>Pseudomonadota</taxon>
        <taxon>Gammaproteobacteria</taxon>
        <taxon>Lysobacterales</taxon>
        <taxon>Rhodanobacteraceae</taxon>
        <taxon>Dokdonella</taxon>
    </lineage>
</organism>
<dbReference type="EMBL" id="CP015249">
    <property type="protein sequence ID" value="ANB17333.1"/>
    <property type="molecule type" value="Genomic_DNA"/>
</dbReference>
<dbReference type="Pfam" id="PF00756">
    <property type="entry name" value="Esterase"/>
    <property type="match status" value="1"/>
</dbReference>
<dbReference type="GO" id="GO:0016787">
    <property type="term" value="F:hydrolase activity"/>
    <property type="evidence" value="ECO:0007669"/>
    <property type="project" value="UniProtKB-KW"/>
</dbReference>
<dbReference type="SUPFAM" id="SSF53474">
    <property type="entry name" value="alpha/beta-Hydrolases"/>
    <property type="match status" value="1"/>
</dbReference>
<dbReference type="Proteomes" id="UP000076830">
    <property type="component" value="Chromosome"/>
</dbReference>
<dbReference type="PANTHER" id="PTHR48098:SF6">
    <property type="entry name" value="FERRI-BACILLIBACTIN ESTERASE BESA"/>
    <property type="match status" value="1"/>
</dbReference>
<sequence length="251" mass="27448">MPAHATFTLPSARLDETRRINLYLPPQYARYATARFDVLYMPDGGLAEDFPHLATTIDALIAAGQMRPVILVGIENTERRRDMTGPTTVASDRLVAPRVGGSAAFRGFIAEELMAWIDARYRTTGERGIIGESLAGFFVVETFLLQPGLFDVSIALSPSLWWNGGALVDGAAPQLDAWPQRPVQLYLAWADETNIGPPSERLSGLLQRHAPPQLRWQAVPRPDLTHATIYRALAPQVLRALYPPAAAAAAP</sequence>
<dbReference type="PANTHER" id="PTHR48098">
    <property type="entry name" value="ENTEROCHELIN ESTERASE-RELATED"/>
    <property type="match status" value="1"/>
</dbReference>
<evidence type="ECO:0000313" key="2">
    <source>
        <dbReference type="Proteomes" id="UP000076830"/>
    </source>
</evidence>
<proteinExistence type="predicted"/>
<gene>
    <name evidence="1" type="ORF">I596_1303</name>
</gene>
<dbReference type="STRING" id="1300342.I596_1303"/>